<accession>A0A660DZR2</accession>
<evidence type="ECO:0000256" key="2">
    <source>
        <dbReference type="ARBA" id="ARBA00004863"/>
    </source>
</evidence>
<evidence type="ECO:0000256" key="3">
    <source>
        <dbReference type="ARBA" id="ARBA00022428"/>
    </source>
</evidence>
<dbReference type="RefSeq" id="WP_130843627.1">
    <property type="nucleotide sequence ID" value="NZ_BJDY01000002.1"/>
</dbReference>
<reference evidence="9 10" key="1">
    <citation type="submission" date="2018-11" db="EMBL/GenBank/DDBJ databases">
        <authorList>
            <person name="Wuyts S."/>
        </authorList>
    </citation>
    <scope>NUCLEOTIDE SEQUENCE [LARGE SCALE GENOMIC DNA]</scope>
    <source>
        <strain evidence="9">Lactobacillus mudanjiangensis AMBF249</strain>
    </source>
</reference>
<dbReference type="Pfam" id="PF01040">
    <property type="entry name" value="UbiA"/>
    <property type="match status" value="1"/>
</dbReference>
<feature type="transmembrane region" description="Helical" evidence="8">
    <location>
        <begin position="231"/>
        <end position="264"/>
    </location>
</feature>
<dbReference type="GO" id="GO:0016020">
    <property type="term" value="C:membrane"/>
    <property type="evidence" value="ECO:0007669"/>
    <property type="project" value="UniProtKB-SubCell"/>
</dbReference>
<dbReference type="GO" id="GO:0004659">
    <property type="term" value="F:prenyltransferase activity"/>
    <property type="evidence" value="ECO:0007669"/>
    <property type="project" value="InterPro"/>
</dbReference>
<feature type="transmembrane region" description="Helical" evidence="8">
    <location>
        <begin position="176"/>
        <end position="196"/>
    </location>
</feature>
<evidence type="ECO:0000256" key="7">
    <source>
        <dbReference type="ARBA" id="ARBA00023136"/>
    </source>
</evidence>
<evidence type="ECO:0000313" key="10">
    <source>
        <dbReference type="Proteomes" id="UP000289996"/>
    </source>
</evidence>
<dbReference type="Gene3D" id="1.10.357.140">
    <property type="entry name" value="UbiA prenyltransferase"/>
    <property type="match status" value="1"/>
</dbReference>
<feature type="transmembrane region" description="Helical" evidence="8">
    <location>
        <begin position="118"/>
        <end position="137"/>
    </location>
</feature>
<evidence type="ECO:0000256" key="1">
    <source>
        <dbReference type="ARBA" id="ARBA00004141"/>
    </source>
</evidence>
<evidence type="ECO:0000256" key="5">
    <source>
        <dbReference type="ARBA" id="ARBA00022692"/>
    </source>
</evidence>
<dbReference type="Proteomes" id="UP000289996">
    <property type="component" value="Unassembled WGS sequence"/>
</dbReference>
<dbReference type="PANTHER" id="PTHR13929:SF0">
    <property type="entry name" value="UBIA PRENYLTRANSFERASE DOMAIN-CONTAINING PROTEIN 1"/>
    <property type="match status" value="1"/>
</dbReference>
<proteinExistence type="predicted"/>
<dbReference type="PANTHER" id="PTHR13929">
    <property type="entry name" value="1,4-DIHYDROXY-2-NAPHTHOATE OCTAPRENYLTRANSFERASE"/>
    <property type="match status" value="1"/>
</dbReference>
<feature type="transmembrane region" description="Helical" evidence="8">
    <location>
        <begin position="42"/>
        <end position="59"/>
    </location>
</feature>
<keyword evidence="3" id="KW-0474">Menaquinone biosynthesis</keyword>
<comment type="pathway">
    <text evidence="2">Quinol/quinone metabolism; menaquinone biosynthesis.</text>
</comment>
<evidence type="ECO:0000256" key="4">
    <source>
        <dbReference type="ARBA" id="ARBA00022679"/>
    </source>
</evidence>
<dbReference type="OrthoDB" id="9767568at2"/>
<keyword evidence="5 8" id="KW-0812">Transmembrane</keyword>
<dbReference type="GO" id="GO:0009234">
    <property type="term" value="P:menaquinone biosynthetic process"/>
    <property type="evidence" value="ECO:0007669"/>
    <property type="project" value="UniProtKB-UniPathway"/>
</dbReference>
<protein>
    <submittedName>
        <fullName evidence="9">Prenyltransferase [Lactobacillus plantarum JDM1]</fullName>
    </submittedName>
</protein>
<organism evidence="9 10">
    <name type="scientific">Lactiplantibacillus mudanjiangensis</name>
    <dbReference type="NCBI Taxonomy" id="1296538"/>
    <lineage>
        <taxon>Bacteria</taxon>
        <taxon>Bacillati</taxon>
        <taxon>Bacillota</taxon>
        <taxon>Bacilli</taxon>
        <taxon>Lactobacillales</taxon>
        <taxon>Lactobacillaceae</taxon>
        <taxon>Lactiplantibacillus</taxon>
    </lineage>
</organism>
<dbReference type="AlphaFoldDB" id="A0A660DZR2"/>
<keyword evidence="7 8" id="KW-0472">Membrane</keyword>
<dbReference type="UniPathway" id="UPA00079"/>
<comment type="subcellular location">
    <subcellularLocation>
        <location evidence="1">Membrane</location>
        <topology evidence="1">Multi-pass membrane protein</topology>
    </subcellularLocation>
</comment>
<sequence>MKRWLTWPVFYELTEIYTAPLNLMWFVLGAAIAQLYVGVVNWLNVGLCLVTVFIFDLAVNVSDNYYDYQHAHDRTGYAQKTNPLGRLKLPVRGVAYLALGLYMIALLPGLWLVARTGWLVAVLGIIGYLIGIFYTAGPRPINATPFCETVVALAIAFLIQLTCVVVSTYGQHPLTWSLVGHTFLLCLPLILIFFTLQLANNIADRDEDILNHRYTLAYYLGSAGGRRLMKAFLIIGGLWPVINVILGLAPTLTVWVVMLLPFIWRGMRPFFKAPDKKTTFMTTVKSATLFFLAYPILFALAAWL</sequence>
<evidence type="ECO:0000313" key="9">
    <source>
        <dbReference type="EMBL" id="VDG28585.1"/>
    </source>
</evidence>
<dbReference type="InterPro" id="IPR044878">
    <property type="entry name" value="UbiA_sf"/>
</dbReference>
<keyword evidence="10" id="KW-1185">Reference proteome</keyword>
<name>A0A660DZR2_9LACO</name>
<dbReference type="InterPro" id="IPR026046">
    <property type="entry name" value="UBIAD1"/>
</dbReference>
<evidence type="ECO:0000256" key="8">
    <source>
        <dbReference type="SAM" id="Phobius"/>
    </source>
</evidence>
<feature type="transmembrane region" description="Helical" evidence="8">
    <location>
        <begin position="16"/>
        <end position="36"/>
    </location>
</feature>
<dbReference type="InterPro" id="IPR000537">
    <property type="entry name" value="UbiA_prenyltransferase"/>
</dbReference>
<feature type="transmembrane region" description="Helical" evidence="8">
    <location>
        <begin position="94"/>
        <end position="112"/>
    </location>
</feature>
<feature type="transmembrane region" description="Helical" evidence="8">
    <location>
        <begin position="149"/>
        <end position="170"/>
    </location>
</feature>
<dbReference type="EMBL" id="UYIG01000113">
    <property type="protein sequence ID" value="VDG28585.1"/>
    <property type="molecule type" value="Genomic_DNA"/>
</dbReference>
<keyword evidence="4 9" id="KW-0808">Transferase</keyword>
<evidence type="ECO:0000256" key="6">
    <source>
        <dbReference type="ARBA" id="ARBA00022989"/>
    </source>
</evidence>
<keyword evidence="6 8" id="KW-1133">Transmembrane helix</keyword>
<dbReference type="GO" id="GO:0042371">
    <property type="term" value="P:vitamin K biosynthetic process"/>
    <property type="evidence" value="ECO:0007669"/>
    <property type="project" value="TreeGrafter"/>
</dbReference>
<dbReference type="CDD" id="cd13962">
    <property type="entry name" value="PT_UbiA_UBIAD1"/>
    <property type="match status" value="1"/>
</dbReference>
<feature type="transmembrane region" description="Helical" evidence="8">
    <location>
        <begin position="284"/>
        <end position="303"/>
    </location>
</feature>
<gene>
    <name evidence="9" type="ORF">MUDAN_MDHGFNIF_03011</name>
</gene>